<reference evidence="3 4" key="1">
    <citation type="submission" date="2018-08" db="EMBL/GenBank/DDBJ databases">
        <title>A genome reference for cultivated species of the human gut microbiota.</title>
        <authorList>
            <person name="Zou Y."/>
            <person name="Xue W."/>
            <person name="Luo G."/>
        </authorList>
    </citation>
    <scope>NUCLEOTIDE SEQUENCE [LARGE SCALE GENOMIC DNA]</scope>
    <source>
        <strain evidence="3 4">OM07-9</strain>
    </source>
</reference>
<name>A0A3E4XAH8_BACUN</name>
<dbReference type="InterPro" id="IPR011990">
    <property type="entry name" value="TPR-like_helical_dom_sf"/>
</dbReference>
<dbReference type="SMART" id="SM00028">
    <property type="entry name" value="TPR"/>
    <property type="match status" value="2"/>
</dbReference>
<dbReference type="Proteomes" id="UP000261295">
    <property type="component" value="Unassembled WGS sequence"/>
</dbReference>
<evidence type="ECO:0000256" key="1">
    <source>
        <dbReference type="PROSITE-ProRule" id="PRU00339"/>
    </source>
</evidence>
<dbReference type="Pfam" id="PF13181">
    <property type="entry name" value="TPR_8"/>
    <property type="match status" value="1"/>
</dbReference>
<keyword evidence="1" id="KW-0802">TPR repeat</keyword>
<proteinExistence type="predicted"/>
<dbReference type="InterPro" id="IPR019734">
    <property type="entry name" value="TPR_rpt"/>
</dbReference>
<gene>
    <name evidence="3" type="ORF">DXC07_19225</name>
</gene>
<organism evidence="3 4">
    <name type="scientific">Bacteroides uniformis</name>
    <dbReference type="NCBI Taxonomy" id="820"/>
    <lineage>
        <taxon>Bacteria</taxon>
        <taxon>Pseudomonadati</taxon>
        <taxon>Bacteroidota</taxon>
        <taxon>Bacteroidia</taxon>
        <taxon>Bacteroidales</taxon>
        <taxon>Bacteroidaceae</taxon>
        <taxon>Bacteroides</taxon>
    </lineage>
</organism>
<feature type="repeat" description="TPR" evidence="1">
    <location>
        <begin position="546"/>
        <end position="579"/>
    </location>
</feature>
<evidence type="ECO:0000313" key="3">
    <source>
        <dbReference type="EMBL" id="RGM51422.1"/>
    </source>
</evidence>
<evidence type="ECO:0000259" key="2">
    <source>
        <dbReference type="Pfam" id="PF20703"/>
    </source>
</evidence>
<evidence type="ECO:0000313" key="4">
    <source>
        <dbReference type="Proteomes" id="UP000261295"/>
    </source>
</evidence>
<feature type="domain" description="Novel STAND NTPase 1" evidence="2">
    <location>
        <begin position="1045"/>
        <end position="1288"/>
    </location>
</feature>
<dbReference type="PANTHER" id="PTHR34301">
    <property type="entry name" value="DNA-BINDING PROTEIN-RELATED"/>
    <property type="match status" value="1"/>
</dbReference>
<dbReference type="InterPro" id="IPR049052">
    <property type="entry name" value="nSTAND1"/>
</dbReference>
<dbReference type="Gene3D" id="3.40.50.300">
    <property type="entry name" value="P-loop containing nucleotide triphosphate hydrolases"/>
    <property type="match status" value="1"/>
</dbReference>
<dbReference type="PANTHER" id="PTHR34301:SF8">
    <property type="entry name" value="ATPASE DOMAIN-CONTAINING PROTEIN"/>
    <property type="match status" value="1"/>
</dbReference>
<accession>A0A3E4XAH8</accession>
<dbReference type="EMBL" id="QSTL01000028">
    <property type="protein sequence ID" value="RGM51422.1"/>
    <property type="molecule type" value="Genomic_DNA"/>
</dbReference>
<protein>
    <submittedName>
        <fullName evidence="3">Tetratricopeptide repeat protein</fullName>
    </submittedName>
</protein>
<dbReference type="Pfam" id="PF20703">
    <property type="entry name" value="nSTAND1"/>
    <property type="match status" value="1"/>
</dbReference>
<dbReference type="SUPFAM" id="SSF52540">
    <property type="entry name" value="P-loop containing nucleoside triphosphate hydrolases"/>
    <property type="match status" value="1"/>
</dbReference>
<comment type="caution">
    <text evidence="3">The sequence shown here is derived from an EMBL/GenBank/DDBJ whole genome shotgun (WGS) entry which is preliminary data.</text>
</comment>
<dbReference type="SUPFAM" id="SSF48452">
    <property type="entry name" value="TPR-like"/>
    <property type="match status" value="1"/>
</dbReference>
<dbReference type="InterPro" id="IPR027417">
    <property type="entry name" value="P-loop_NTPase"/>
</dbReference>
<sequence length="1430" mass="161636">MYLDFITDIAKIGDRITIKCASGNYTGNIIRLTSEMIAIKDDNGTIIVKADSDIDGGVELINTDINNGTDGRIESDQLSHPNENTGALSKSPVNNCLDLFDSLINNSGVSLDSMTISNGSIIESTTLSLAKDEFAVLLDSGEEVPMKKWSIAGYKQSECADGDRIYVNSSPFSGTMAMTYETLCDTFVRYVGGNRAPVLHSIRHTLNKTPEFQDYTSDLIQLKKFISELGKDTSHNSNVKDTPTISQKECDRLEKYIQEIIAGEDPASPLSDAKIRAGYAAEYGRKYKTKVIREIRDRLGILDKKGRTISLDNQASSQEAKGVLPTCEINKYFVAYHNGAATSNDYPEIRFLDDVVEPSLLSELQSFHKGSAPIPAICDVSRIGHNYYATFLVKPASVDELKKYSEVYKLASKIEVANALDSYISTLGDTSEHHTQTETSLPDMLAYARKQRLIHNYDVAEKTYLELVDKEFSLDAVVKELADMYREIGKLDTAVSIMEQYLDKMEDMQKAYNFIATLYASANEIEKALEALNKVISGSTLPNQKSKTLYNIALLYIKKSDNINAVHALEEAIKLNPSNKSAKKLLELRKRVDGKKRLEKKVDKLLNFKEDPLIEYDLISNDANEKIILSEETNEHLLIAKQLKNAGLENSDEYKNAIIEYAKLKGIDLIKTGNIFSGKEYLLSAALQETNEQKIESELLYIAAHYPSPHTQLLSDTKKDIKQFFEQVEPIDSEDLFYGILHLIATTKASKRIISALYQSPSWKPWILSYLGVKDLTPTKYVEIIQKRASLEKVCFDEYVSSLNNILKENDIEEIFKSLTQLQPTPFLSEKDTNNISEVKDVADKVIQLRTAYTYDNASDISNAIERKIADIKEGLLLYPTKVSCCHISALLIKISDICSKLMERLVESKEPVVSIDAICDATIDSSGICQVQIQVSNLEGRMKILAGTVSIVRVNNRDLEKQRFSKTLTDTLYGGGIQHFQFELPLTEQEQSSEILSPLTIVFDYDKTDFSKESKIVNLSIRISRPEQFVTIPNPYSEFAHANTVEDDSMFKGREETISEICENIIKGKKCYAIYGQKRSGKSSVLFHIAKRLRNDNKALAVHFSIGENLLGDRDTDESVLNNLYYLFLKEIENGLKRVDRIKFRELFNRGVRWDDIKDNPEAQFRDRLDSIIDAIKDNYSFESSKIILLIDEYTYLYSFIKTKKLSSQFMAKMKALIENNYFTVVVAGHDAMPQFLNDFANEFKIFEPYKLSYIDEKSARELIEDPIRNEDGSSRYQPEAVNKILELSACSPFYIQILCDEIVKYANANRHSPITIIDVNNVLKLLVSNQGSISKGDFENLVSSGDGKLNPTLVAKTYNILQEIAVRTRKIEYCPQKDINVYGRSEDDVIINDLIERDVVVNDKLYVGEKRIKIKVQLYKEWINNNAD</sequence>
<dbReference type="Gene3D" id="1.25.40.10">
    <property type="entry name" value="Tetratricopeptide repeat domain"/>
    <property type="match status" value="1"/>
</dbReference>
<dbReference type="PROSITE" id="PS50005">
    <property type="entry name" value="TPR"/>
    <property type="match status" value="1"/>
</dbReference>